<evidence type="ECO:0000313" key="1">
    <source>
        <dbReference type="EMBL" id="KJB18806.1"/>
    </source>
</evidence>
<dbReference type="Proteomes" id="UP000032304">
    <property type="component" value="Chromosome 3"/>
</dbReference>
<sequence>MANLPHTIHDEEDQCNKESLNSKFNQTLKNVQGLLKGHNIRRKILLTRSDDIDKSVEGGVKNTNNSHGNITVNKLTSSTSKNEDVANIVQNSTMGTRATDSAMVTKLCELTWSVILLYMRPNVWRLLLQQFRAKKSACIIFDIQGYAPTNSDRREGVLKRKHLEYLDCVAQFYDPSAICESFAMLGCMNMEDNPI</sequence>
<dbReference type="EMBL" id="CM001742">
    <property type="protein sequence ID" value="KJB18806.1"/>
    <property type="molecule type" value="Genomic_DNA"/>
</dbReference>
<accession>A0A0D2QPE3</accession>
<evidence type="ECO:0000313" key="2">
    <source>
        <dbReference type="Proteomes" id="UP000032304"/>
    </source>
</evidence>
<keyword evidence="2" id="KW-1185">Reference proteome</keyword>
<dbReference type="Gramene" id="KJB18806">
    <property type="protein sequence ID" value="KJB18806"/>
    <property type="gene ID" value="B456_003G072200"/>
</dbReference>
<dbReference type="eggNOG" id="KOG1092">
    <property type="taxonomic scope" value="Eukaryota"/>
</dbReference>
<organism evidence="1 2">
    <name type="scientific">Gossypium raimondii</name>
    <name type="common">Peruvian cotton</name>
    <name type="synonym">Gossypium klotzschianum subsp. raimondii</name>
    <dbReference type="NCBI Taxonomy" id="29730"/>
    <lineage>
        <taxon>Eukaryota</taxon>
        <taxon>Viridiplantae</taxon>
        <taxon>Streptophyta</taxon>
        <taxon>Embryophyta</taxon>
        <taxon>Tracheophyta</taxon>
        <taxon>Spermatophyta</taxon>
        <taxon>Magnoliopsida</taxon>
        <taxon>eudicotyledons</taxon>
        <taxon>Gunneridae</taxon>
        <taxon>Pentapetalae</taxon>
        <taxon>rosids</taxon>
        <taxon>malvids</taxon>
        <taxon>Malvales</taxon>
        <taxon>Malvaceae</taxon>
        <taxon>Malvoideae</taxon>
        <taxon>Gossypium</taxon>
    </lineage>
</organism>
<name>A0A0D2QPE3_GOSRA</name>
<dbReference type="AlphaFoldDB" id="A0A0D2QPE3"/>
<reference evidence="1 2" key="1">
    <citation type="journal article" date="2012" name="Nature">
        <title>Repeated polyploidization of Gossypium genomes and the evolution of spinnable cotton fibres.</title>
        <authorList>
            <person name="Paterson A.H."/>
            <person name="Wendel J.F."/>
            <person name="Gundlach H."/>
            <person name="Guo H."/>
            <person name="Jenkins J."/>
            <person name="Jin D."/>
            <person name="Llewellyn D."/>
            <person name="Showmaker K.C."/>
            <person name="Shu S."/>
            <person name="Udall J."/>
            <person name="Yoo M.J."/>
            <person name="Byers R."/>
            <person name="Chen W."/>
            <person name="Doron-Faigenboim A."/>
            <person name="Duke M.V."/>
            <person name="Gong L."/>
            <person name="Grimwood J."/>
            <person name="Grover C."/>
            <person name="Grupp K."/>
            <person name="Hu G."/>
            <person name="Lee T.H."/>
            <person name="Li J."/>
            <person name="Lin L."/>
            <person name="Liu T."/>
            <person name="Marler B.S."/>
            <person name="Page J.T."/>
            <person name="Roberts A.W."/>
            <person name="Romanel E."/>
            <person name="Sanders W.S."/>
            <person name="Szadkowski E."/>
            <person name="Tan X."/>
            <person name="Tang H."/>
            <person name="Xu C."/>
            <person name="Wang J."/>
            <person name="Wang Z."/>
            <person name="Zhang D."/>
            <person name="Zhang L."/>
            <person name="Ashrafi H."/>
            <person name="Bedon F."/>
            <person name="Bowers J.E."/>
            <person name="Brubaker C.L."/>
            <person name="Chee P.W."/>
            <person name="Das S."/>
            <person name="Gingle A.R."/>
            <person name="Haigler C.H."/>
            <person name="Harker D."/>
            <person name="Hoffmann L.V."/>
            <person name="Hovav R."/>
            <person name="Jones D.C."/>
            <person name="Lemke C."/>
            <person name="Mansoor S."/>
            <person name="ur Rahman M."/>
            <person name="Rainville L.N."/>
            <person name="Rambani A."/>
            <person name="Reddy U.K."/>
            <person name="Rong J.K."/>
            <person name="Saranga Y."/>
            <person name="Scheffler B.E."/>
            <person name="Scheffler J.A."/>
            <person name="Stelly D.M."/>
            <person name="Triplett B.A."/>
            <person name="Van Deynze A."/>
            <person name="Vaslin M.F."/>
            <person name="Waghmare V.N."/>
            <person name="Walford S.A."/>
            <person name="Wright R.J."/>
            <person name="Zaki E.A."/>
            <person name="Zhang T."/>
            <person name="Dennis E.S."/>
            <person name="Mayer K.F."/>
            <person name="Peterson D.G."/>
            <person name="Rokhsar D.S."/>
            <person name="Wang X."/>
            <person name="Schmutz J."/>
        </authorList>
    </citation>
    <scope>NUCLEOTIDE SEQUENCE [LARGE SCALE GENOMIC DNA]</scope>
</reference>
<protein>
    <submittedName>
        <fullName evidence="1">Uncharacterized protein</fullName>
    </submittedName>
</protein>
<dbReference type="STRING" id="29730.A0A0D2QPE3"/>
<proteinExistence type="predicted"/>
<gene>
    <name evidence="1" type="ORF">B456_003G072200</name>
</gene>